<evidence type="ECO:0000313" key="3">
    <source>
        <dbReference type="Proteomes" id="UP001519460"/>
    </source>
</evidence>
<feature type="region of interest" description="Disordered" evidence="1">
    <location>
        <begin position="88"/>
        <end position="114"/>
    </location>
</feature>
<accession>A0ABD0JJ95</accession>
<feature type="compositionally biased region" description="Basic and acidic residues" evidence="1">
    <location>
        <begin position="88"/>
        <end position="102"/>
    </location>
</feature>
<dbReference type="AlphaFoldDB" id="A0ABD0JJ95"/>
<reference evidence="2 3" key="1">
    <citation type="journal article" date="2023" name="Sci. Data">
        <title>Genome assembly of the Korean intertidal mud-creeper Batillaria attramentaria.</title>
        <authorList>
            <person name="Patra A.K."/>
            <person name="Ho P.T."/>
            <person name="Jun S."/>
            <person name="Lee S.J."/>
            <person name="Kim Y."/>
            <person name="Won Y.J."/>
        </authorList>
    </citation>
    <scope>NUCLEOTIDE SEQUENCE [LARGE SCALE GENOMIC DNA]</scope>
    <source>
        <strain evidence="2">Wonlab-2016</strain>
    </source>
</reference>
<proteinExistence type="predicted"/>
<evidence type="ECO:0000256" key="1">
    <source>
        <dbReference type="SAM" id="MobiDB-lite"/>
    </source>
</evidence>
<dbReference type="Proteomes" id="UP001519460">
    <property type="component" value="Unassembled WGS sequence"/>
</dbReference>
<protein>
    <submittedName>
        <fullName evidence="2">Uncharacterized protein</fullName>
    </submittedName>
</protein>
<organism evidence="2 3">
    <name type="scientific">Batillaria attramentaria</name>
    <dbReference type="NCBI Taxonomy" id="370345"/>
    <lineage>
        <taxon>Eukaryota</taxon>
        <taxon>Metazoa</taxon>
        <taxon>Spiralia</taxon>
        <taxon>Lophotrochozoa</taxon>
        <taxon>Mollusca</taxon>
        <taxon>Gastropoda</taxon>
        <taxon>Caenogastropoda</taxon>
        <taxon>Sorbeoconcha</taxon>
        <taxon>Cerithioidea</taxon>
        <taxon>Batillariidae</taxon>
        <taxon>Batillaria</taxon>
    </lineage>
</organism>
<dbReference type="EMBL" id="JACVVK020000420">
    <property type="protein sequence ID" value="KAK7474951.1"/>
    <property type="molecule type" value="Genomic_DNA"/>
</dbReference>
<comment type="caution">
    <text evidence="2">The sequence shown here is derived from an EMBL/GenBank/DDBJ whole genome shotgun (WGS) entry which is preliminary data.</text>
</comment>
<gene>
    <name evidence="2" type="ORF">BaRGS_00033838</name>
</gene>
<keyword evidence="3" id="KW-1185">Reference proteome</keyword>
<evidence type="ECO:0000313" key="2">
    <source>
        <dbReference type="EMBL" id="KAK7474951.1"/>
    </source>
</evidence>
<sequence>MYQDSRTDNSLTDHLLFHLTLTVDKRQPRLDRVLVGVKLFLLSQPPVTMQALGKESVDDLEQGVSKIRESRGPKPTISTEALGKEFADNLGRRQYRKGEPERFQPPGRSDGHCNLCKSEEQKQFQPPVTTHQQREELGGLVDDLCDLYMRVKSYCGRFWKSV</sequence>
<name>A0ABD0JJ95_9CAEN</name>